<comment type="caution">
    <text evidence="2">The sequence shown here is derived from an EMBL/GenBank/DDBJ whole genome shotgun (WGS) entry which is preliminary data.</text>
</comment>
<gene>
    <name evidence="2" type="ORF">H7344_09015</name>
</gene>
<accession>A0ABR6U7T3</accession>
<organism evidence="2 3">
    <name type="scientific">Nocardioides deserti</name>
    <dbReference type="NCBI Taxonomy" id="1588644"/>
    <lineage>
        <taxon>Bacteria</taxon>
        <taxon>Bacillati</taxon>
        <taxon>Actinomycetota</taxon>
        <taxon>Actinomycetes</taxon>
        <taxon>Propionibacteriales</taxon>
        <taxon>Nocardioidaceae</taxon>
        <taxon>Nocardioides</taxon>
    </lineage>
</organism>
<dbReference type="SUPFAM" id="SSF48371">
    <property type="entry name" value="ARM repeat"/>
    <property type="match status" value="1"/>
</dbReference>
<evidence type="ECO:0000313" key="3">
    <source>
        <dbReference type="Proteomes" id="UP000604001"/>
    </source>
</evidence>
<keyword evidence="3" id="KW-1185">Reference proteome</keyword>
<dbReference type="RefSeq" id="WP_186345685.1">
    <property type="nucleotide sequence ID" value="NZ_BMMR01000001.1"/>
</dbReference>
<evidence type="ECO:0000256" key="1">
    <source>
        <dbReference type="SAM" id="MobiDB-lite"/>
    </source>
</evidence>
<reference evidence="2 3" key="1">
    <citation type="submission" date="2020-08" db="EMBL/GenBank/DDBJ databases">
        <title>novel species in genus Nocardioides.</title>
        <authorList>
            <person name="Zhang G."/>
        </authorList>
    </citation>
    <scope>NUCLEOTIDE SEQUENCE [LARGE SCALE GENOMIC DNA]</scope>
    <source>
        <strain evidence="2 3">SC8A-24</strain>
    </source>
</reference>
<feature type="region of interest" description="Disordered" evidence="1">
    <location>
        <begin position="1"/>
        <end position="28"/>
    </location>
</feature>
<sequence length="538" mass="58503">MTGTGESSGAARRRGRPQRLPIDPTPVTDLGVGVDQRVAWLLSTNRLLGPDPELARRDGFLKVLKEQGVQVDNTRVSRWESGLQPVPGRVVATYERVLGLPEGAVVSVAAGLRRGFGSAPPPRETSLRDEDLTSGSFEGMLDVAEHGDASGALWLRLAEQLHKFDRVFLRKEEWIRLCGQLVEELGVAVGPAYVRRYEAAATMLRHRAAQRPMLRAIGSFVVHPDTQVVAPVLNLLTELPDAPAGDLVLRLLGSEDGNLRRAAASVAAYKVARGHLRGDALGQLETAVLGALRRSDPLDGRLDFFDLAVHLPDDSWERVSGGLRTRRAFGMVTQARATSELVPHVRTVAIVAELAATAQAQTPTQHSREPDPMLRRLLREALLHVHKPRRHHAALVIAASPYAPAVAEQCLRLTGHPNDLLAARAWTVLMRIGHGGREDKVVRRARTEERPTLRARALVNVGMACAGLPEEDATALADAVTTQQRPADRHATLFALGMQGATELKALAEHDQQDIRRGASWWLERGPAIHDADAVGAS</sequence>
<evidence type="ECO:0000313" key="2">
    <source>
        <dbReference type="EMBL" id="MBC2960433.1"/>
    </source>
</evidence>
<evidence type="ECO:0008006" key="4">
    <source>
        <dbReference type="Google" id="ProtNLM"/>
    </source>
</evidence>
<name>A0ABR6U7T3_9ACTN</name>
<dbReference type="EMBL" id="JACMYC010000004">
    <property type="protein sequence ID" value="MBC2960433.1"/>
    <property type="molecule type" value="Genomic_DNA"/>
</dbReference>
<dbReference type="InterPro" id="IPR016024">
    <property type="entry name" value="ARM-type_fold"/>
</dbReference>
<proteinExistence type="predicted"/>
<dbReference type="Proteomes" id="UP000604001">
    <property type="component" value="Unassembled WGS sequence"/>
</dbReference>
<protein>
    <recommendedName>
        <fullName evidence="4">HEAT repeat domain-containing protein</fullName>
    </recommendedName>
</protein>